<evidence type="ECO:0000256" key="1">
    <source>
        <dbReference type="SAM" id="SignalP"/>
    </source>
</evidence>
<organism evidence="2 3">
    <name type="scientific">Winogradskyella bathintestinalis</name>
    <dbReference type="NCBI Taxonomy" id="3035208"/>
    <lineage>
        <taxon>Bacteria</taxon>
        <taxon>Pseudomonadati</taxon>
        <taxon>Bacteroidota</taxon>
        <taxon>Flavobacteriia</taxon>
        <taxon>Flavobacteriales</taxon>
        <taxon>Flavobacteriaceae</taxon>
        <taxon>Winogradskyella</taxon>
    </lineage>
</organism>
<sequence length="201" mass="22106">MNKKLITSTLFILYAICAIAQQDSQIDVDEFRNNGYFNITKLGYISVNDASSETFAVGEGVILTKLPSDRANAISFHTINGYFFNPYLSAGIGVGLDGYHNPNYNTLPIYLDVRGYLTDGLGSPYVYLNYGTLIKIQNGPRNGNIFNIGLGYKIPLNDNRFVIVSDIGYSYKAVSNDGKSINDSESYAMLKGMVLSLGVIF</sequence>
<evidence type="ECO:0000313" key="3">
    <source>
        <dbReference type="Proteomes" id="UP001231197"/>
    </source>
</evidence>
<evidence type="ECO:0008006" key="4">
    <source>
        <dbReference type="Google" id="ProtNLM"/>
    </source>
</evidence>
<comment type="caution">
    <text evidence="2">The sequence shown here is derived from an EMBL/GenBank/DDBJ whole genome shotgun (WGS) entry which is preliminary data.</text>
</comment>
<proteinExistence type="predicted"/>
<feature type="chain" id="PRO_5047374086" description="Outer membrane protein beta-barrel domain-containing protein" evidence="1">
    <location>
        <begin position="21"/>
        <end position="201"/>
    </location>
</feature>
<name>A0ABT7ZW51_9FLAO</name>
<accession>A0ABT7ZW51</accession>
<dbReference type="EMBL" id="JASDDK010000002">
    <property type="protein sequence ID" value="MDN3492953.1"/>
    <property type="molecule type" value="Genomic_DNA"/>
</dbReference>
<dbReference type="Proteomes" id="UP001231197">
    <property type="component" value="Unassembled WGS sequence"/>
</dbReference>
<reference evidence="2 3" key="1">
    <citation type="journal article" date="2023" name="Int. J. Syst. Evol. Microbiol.">
        <title>Winogradskyella bathintestinalis sp. nov., isolated from the intestine of the deep-sea loosejaw dragonfish, Malacosteus niger.</title>
        <authorList>
            <person name="Uniacke-Lowe S."/>
            <person name="Johnson C.N."/>
            <person name="Stanton C."/>
            <person name="Hill C."/>
            <person name="Ross P."/>
        </authorList>
    </citation>
    <scope>NUCLEOTIDE SEQUENCE [LARGE SCALE GENOMIC DNA]</scope>
    <source>
        <strain evidence="2 3">APC 3343</strain>
    </source>
</reference>
<evidence type="ECO:0000313" key="2">
    <source>
        <dbReference type="EMBL" id="MDN3492953.1"/>
    </source>
</evidence>
<feature type="signal peptide" evidence="1">
    <location>
        <begin position="1"/>
        <end position="20"/>
    </location>
</feature>
<keyword evidence="1" id="KW-0732">Signal</keyword>
<dbReference type="RefSeq" id="WP_290206602.1">
    <property type="nucleotide sequence ID" value="NZ_JASDDK010000002.1"/>
</dbReference>
<keyword evidence="3" id="KW-1185">Reference proteome</keyword>
<gene>
    <name evidence="2" type="ORF">QMA06_09485</name>
</gene>
<protein>
    <recommendedName>
        <fullName evidence="4">Outer membrane protein beta-barrel domain-containing protein</fullName>
    </recommendedName>
</protein>